<proteinExistence type="predicted"/>
<dbReference type="AlphaFoldDB" id="A0A4R4PNU6"/>
<evidence type="ECO:0000313" key="3">
    <source>
        <dbReference type="Proteomes" id="UP000295075"/>
    </source>
</evidence>
<dbReference type="RefSeq" id="WP_132411505.1">
    <property type="nucleotide sequence ID" value="NZ_SMKA01000155.1"/>
</dbReference>
<dbReference type="EMBL" id="SMKA01000155">
    <property type="protein sequence ID" value="TDC23826.1"/>
    <property type="molecule type" value="Genomic_DNA"/>
</dbReference>
<dbReference type="Proteomes" id="UP000295075">
    <property type="component" value="Unassembled WGS sequence"/>
</dbReference>
<dbReference type="OrthoDB" id="3829009at2"/>
<feature type="signal peptide" evidence="1">
    <location>
        <begin position="1"/>
        <end position="27"/>
    </location>
</feature>
<keyword evidence="3" id="KW-1185">Reference proteome</keyword>
<reference evidence="2 3" key="1">
    <citation type="submission" date="2019-03" db="EMBL/GenBank/DDBJ databases">
        <title>Draft genome sequences of novel Actinobacteria.</title>
        <authorList>
            <person name="Sahin N."/>
            <person name="Ay H."/>
            <person name="Saygin H."/>
        </authorList>
    </citation>
    <scope>NUCLEOTIDE SEQUENCE [LARGE SCALE GENOMIC DNA]</scope>
    <source>
        <strain evidence="2 3">JCM 30547</strain>
    </source>
</reference>
<evidence type="ECO:0000256" key="1">
    <source>
        <dbReference type="SAM" id="SignalP"/>
    </source>
</evidence>
<sequence>MKTRVLRTVLGLAAVLGSLSVASPAQADDGPVSVRVYTQGSSGSGGIAKTSVNFLSQTDIHYSNLTVRDVCPGDNLPVRVYVKVVFRDGTSENDLAGSDTNGCGSDGTNLGDFRTDSPFAQVAKAGLRVCVYNSAGNQRCAESLRSNPYL</sequence>
<name>A0A4R4PNU6_9ACTN</name>
<protein>
    <submittedName>
        <fullName evidence="2">Uncharacterized protein</fullName>
    </submittedName>
</protein>
<gene>
    <name evidence="2" type="ORF">E1261_27595</name>
</gene>
<keyword evidence="1" id="KW-0732">Signal</keyword>
<comment type="caution">
    <text evidence="2">The sequence shown here is derived from an EMBL/GenBank/DDBJ whole genome shotgun (WGS) entry which is preliminary data.</text>
</comment>
<organism evidence="2 3">
    <name type="scientific">Kribbella albertanoniae</name>
    <dbReference type="NCBI Taxonomy" id="1266829"/>
    <lineage>
        <taxon>Bacteria</taxon>
        <taxon>Bacillati</taxon>
        <taxon>Actinomycetota</taxon>
        <taxon>Actinomycetes</taxon>
        <taxon>Propionibacteriales</taxon>
        <taxon>Kribbellaceae</taxon>
        <taxon>Kribbella</taxon>
    </lineage>
</organism>
<evidence type="ECO:0000313" key="2">
    <source>
        <dbReference type="EMBL" id="TDC23826.1"/>
    </source>
</evidence>
<accession>A0A4R4PNU6</accession>
<feature type="chain" id="PRO_5020754532" evidence="1">
    <location>
        <begin position="28"/>
        <end position="150"/>
    </location>
</feature>